<feature type="transmembrane region" description="Helical" evidence="2">
    <location>
        <begin position="136"/>
        <end position="157"/>
    </location>
</feature>
<evidence type="ECO:0000313" key="4">
    <source>
        <dbReference type="Proteomes" id="UP001499909"/>
    </source>
</evidence>
<feature type="region of interest" description="Disordered" evidence="1">
    <location>
        <begin position="42"/>
        <end position="125"/>
    </location>
</feature>
<feature type="region of interest" description="Disordered" evidence="1">
    <location>
        <begin position="166"/>
        <end position="189"/>
    </location>
</feature>
<gene>
    <name evidence="3" type="ORF">GCM10022406_05560</name>
</gene>
<protein>
    <recommendedName>
        <fullName evidence="5">SHOCT domain-containing protein</fullName>
    </recommendedName>
</protein>
<keyword evidence="2" id="KW-0812">Transmembrane</keyword>
<organism evidence="3 4">
    <name type="scientific">Hymenobacter algoricola</name>
    <dbReference type="NCBI Taxonomy" id="486267"/>
    <lineage>
        <taxon>Bacteria</taxon>
        <taxon>Pseudomonadati</taxon>
        <taxon>Bacteroidota</taxon>
        <taxon>Cytophagia</taxon>
        <taxon>Cytophagales</taxon>
        <taxon>Hymenobacteraceae</taxon>
        <taxon>Hymenobacter</taxon>
    </lineage>
</organism>
<feature type="compositionally biased region" description="Pro residues" evidence="1">
    <location>
        <begin position="65"/>
        <end position="89"/>
    </location>
</feature>
<evidence type="ECO:0008006" key="5">
    <source>
        <dbReference type="Google" id="ProtNLM"/>
    </source>
</evidence>
<keyword evidence="2" id="KW-0472">Membrane</keyword>
<feature type="region of interest" description="Disordered" evidence="1">
    <location>
        <begin position="216"/>
        <end position="235"/>
    </location>
</feature>
<comment type="caution">
    <text evidence="3">The sequence shown here is derived from an EMBL/GenBank/DDBJ whole genome shotgun (WGS) entry which is preliminary data.</text>
</comment>
<dbReference type="Proteomes" id="UP001499909">
    <property type="component" value="Unassembled WGS sequence"/>
</dbReference>
<evidence type="ECO:0000256" key="2">
    <source>
        <dbReference type="SAM" id="Phobius"/>
    </source>
</evidence>
<sequence length="367" mass="39618">MEKDPSPLDTLRQLKEWLDAGTITPAEFETLKRKLLFSEPTAAGPAAPVNRPEPTATSGPVEEPMLPPIVPHTTPPLPPVAPPSAPAPPAETFSRPFESGRPGASPSAEDGYDTETREPEEDEVDMPYVAPARNPLSTILIVGGILALLALVAYLMLGNRESEHLSSISQTEADSQRPAPETGPQAEQIDLPPAAAPETVRVAPAVAPVAAPAADSVRVPAPAATPPAPEAPTDYSAVRARVEGGLAAYYEDLKAAPFSAASYFAPSVERFYTLQNTTPAAIEAELARSHFPEFLEAETVIEPGSLKISEPVDDGSRVVTFLERSRALRQSLQKRQQTRAQVRIRLDRNFKIKYLRQERLLENTFTD</sequence>
<proteinExistence type="predicted"/>
<accession>A0ABP7MIL4</accession>
<keyword evidence="2" id="KW-1133">Transmembrane helix</keyword>
<dbReference type="RefSeq" id="WP_345109760.1">
    <property type="nucleotide sequence ID" value="NZ_BAABDH010000012.1"/>
</dbReference>
<evidence type="ECO:0000256" key="1">
    <source>
        <dbReference type="SAM" id="MobiDB-lite"/>
    </source>
</evidence>
<feature type="compositionally biased region" description="Acidic residues" evidence="1">
    <location>
        <begin position="110"/>
        <end position="125"/>
    </location>
</feature>
<keyword evidence="4" id="KW-1185">Reference proteome</keyword>
<name>A0ABP7MIL4_9BACT</name>
<evidence type="ECO:0000313" key="3">
    <source>
        <dbReference type="EMBL" id="GAA3922346.1"/>
    </source>
</evidence>
<dbReference type="EMBL" id="BAABDH010000012">
    <property type="protein sequence ID" value="GAA3922346.1"/>
    <property type="molecule type" value="Genomic_DNA"/>
</dbReference>
<reference evidence="4" key="1">
    <citation type="journal article" date="2019" name="Int. J. Syst. Evol. Microbiol.">
        <title>The Global Catalogue of Microorganisms (GCM) 10K type strain sequencing project: providing services to taxonomists for standard genome sequencing and annotation.</title>
        <authorList>
            <consortium name="The Broad Institute Genomics Platform"/>
            <consortium name="The Broad Institute Genome Sequencing Center for Infectious Disease"/>
            <person name="Wu L."/>
            <person name="Ma J."/>
        </authorList>
    </citation>
    <scope>NUCLEOTIDE SEQUENCE [LARGE SCALE GENOMIC DNA]</scope>
    <source>
        <strain evidence="4">JCM 17214</strain>
    </source>
</reference>